<dbReference type="OMA" id="AGNSHEG"/>
<dbReference type="EMBL" id="CM001746">
    <property type="protein sequence ID" value="KJB44646.1"/>
    <property type="molecule type" value="Genomic_DNA"/>
</dbReference>
<feature type="compositionally biased region" description="Low complexity" evidence="1">
    <location>
        <begin position="325"/>
        <end position="337"/>
    </location>
</feature>
<reference evidence="4 6" key="2">
    <citation type="journal article" date="2019" name="Genome Biol. Evol.">
        <title>Insights into the evolution of the New World diploid cottons (Gossypium, subgenus Houzingenia) based on genome sequencing.</title>
        <authorList>
            <person name="Grover C.E."/>
            <person name="Arick M.A. 2nd"/>
            <person name="Thrash A."/>
            <person name="Conover J.L."/>
            <person name="Sanders W.S."/>
            <person name="Peterson D.G."/>
            <person name="Frelichowski J.E."/>
            <person name="Scheffler J.A."/>
            <person name="Scheffler B.E."/>
            <person name="Wendel J.F."/>
        </authorList>
    </citation>
    <scope>NUCLEOTIDE SEQUENCE [LARGE SCALE GENOMIC DNA]</scope>
    <source>
        <strain evidence="4">8</strain>
        <tissue evidence="4">Leaf</tissue>
    </source>
</reference>
<name>A0A0D2SK92_GOSRA</name>
<evidence type="ECO:0000256" key="1">
    <source>
        <dbReference type="SAM" id="MobiDB-lite"/>
    </source>
</evidence>
<evidence type="ECO:0000313" key="3">
    <source>
        <dbReference type="EMBL" id="KJB44644.1"/>
    </source>
</evidence>
<dbReference type="Gramene" id="KJB44645">
    <property type="protein sequence ID" value="KJB44645"/>
    <property type="gene ID" value="B456_007G263700"/>
</dbReference>
<dbReference type="Pfam" id="PF00226">
    <property type="entry name" value="DnaJ"/>
    <property type="match status" value="1"/>
</dbReference>
<dbReference type="PANTHER" id="PTHR45089:SF42">
    <property type="entry name" value="J DOMAIN-CONTAINING PROTEIN"/>
    <property type="match status" value="1"/>
</dbReference>
<feature type="region of interest" description="Disordered" evidence="1">
    <location>
        <begin position="221"/>
        <end position="359"/>
    </location>
</feature>
<dbReference type="CDD" id="cd06257">
    <property type="entry name" value="DnaJ"/>
    <property type="match status" value="1"/>
</dbReference>
<dbReference type="Gramene" id="KJB44644">
    <property type="protein sequence ID" value="KJB44644"/>
    <property type="gene ID" value="B456_007G263700"/>
</dbReference>
<dbReference type="EMBL" id="JABEZZ010000007">
    <property type="protein sequence ID" value="MBA0590876.1"/>
    <property type="molecule type" value="Genomic_DNA"/>
</dbReference>
<dbReference type="STRING" id="29730.A0A0D2SK92"/>
<feature type="compositionally biased region" description="Polar residues" evidence="1">
    <location>
        <begin position="290"/>
        <end position="299"/>
    </location>
</feature>
<reference evidence="4" key="3">
    <citation type="submission" date="2020-04" db="EMBL/GenBank/DDBJ databases">
        <authorList>
            <person name="Grover C.E."/>
            <person name="Arick M.A. II"/>
            <person name="Thrash A."/>
            <person name="Conover J.L."/>
            <person name="Sanders W.S."/>
            <person name="Peterson D.G."/>
            <person name="Scheffler J.A."/>
            <person name="Scheffler B.E."/>
            <person name="Wendel J.F."/>
        </authorList>
    </citation>
    <scope>NUCLEOTIDE SEQUENCE</scope>
    <source>
        <strain evidence="4">8</strain>
        <tissue evidence="4">Leaf</tissue>
    </source>
</reference>
<protein>
    <recommendedName>
        <fullName evidence="2">J domain-containing protein</fullName>
    </recommendedName>
</protein>
<organism evidence="3 5">
    <name type="scientific">Gossypium raimondii</name>
    <name type="common">Peruvian cotton</name>
    <name type="synonym">Gossypium klotzschianum subsp. raimondii</name>
    <dbReference type="NCBI Taxonomy" id="29730"/>
    <lineage>
        <taxon>Eukaryota</taxon>
        <taxon>Viridiplantae</taxon>
        <taxon>Streptophyta</taxon>
        <taxon>Embryophyta</taxon>
        <taxon>Tracheophyta</taxon>
        <taxon>Spermatophyta</taxon>
        <taxon>Magnoliopsida</taxon>
        <taxon>eudicotyledons</taxon>
        <taxon>Gunneridae</taxon>
        <taxon>Pentapetalae</taxon>
        <taxon>rosids</taxon>
        <taxon>malvids</taxon>
        <taxon>Malvales</taxon>
        <taxon>Malvaceae</taxon>
        <taxon>Malvoideae</taxon>
        <taxon>Gossypium</taxon>
    </lineage>
</organism>
<accession>A0A0D2SK92</accession>
<dbReference type="AlphaFoldDB" id="A0A0D2SK92"/>
<sequence>MECNKEEAVRARRIAEQKMQNGDFEGAKKFALKAQKLFPELENIPQLLTVCNVHYCAKNKLFGSEMDWYGILQIKRSADETSIKKQYRKLALLLHPDKNKFAGAEAAFKLIGEANRVLSDQMNRSQYDLKCKISVKTAPKSASHPSNKASMDSQYEFTFTASYSYQQAQHPTFWTLCSACGIKYQFYLDCLNRLLDCKRCGSSFIAFDLGPSGHSWSQFSNQKEIPNEGPRKVPSQCNGGSHFSHGIAGSAHIPKAGNSHEGFTANQKVDGFSNTRDKEEGVDMPKPNATKPQGSGTSRNAKKRGRKSVEECAETAEGAGQEDCGNNSGLNSNANASHPPRRSSRQKPITDYFSWQKRA</sequence>
<dbReference type="OrthoDB" id="10250354at2759"/>
<dbReference type="InterPro" id="IPR001623">
    <property type="entry name" value="DnaJ_domain"/>
</dbReference>
<dbReference type="SMART" id="SM00271">
    <property type="entry name" value="DnaJ"/>
    <property type="match status" value="1"/>
</dbReference>
<dbReference type="Proteomes" id="UP000032304">
    <property type="component" value="Chromosome 7"/>
</dbReference>
<evidence type="ECO:0000313" key="4">
    <source>
        <dbReference type="EMBL" id="MBA0590876.1"/>
    </source>
</evidence>
<dbReference type="PANTHER" id="PTHR45089">
    <property type="entry name" value="DNAJ HEAT SHOCK AMINO-TERMINAL DOMAIN PROTEIN-RELATED"/>
    <property type="match status" value="1"/>
</dbReference>
<dbReference type="PRINTS" id="PR00625">
    <property type="entry name" value="JDOMAIN"/>
</dbReference>
<dbReference type="SUPFAM" id="SSF46565">
    <property type="entry name" value="Chaperone J-domain"/>
    <property type="match status" value="1"/>
</dbReference>
<dbReference type="InterPro" id="IPR036869">
    <property type="entry name" value="J_dom_sf"/>
</dbReference>
<proteinExistence type="predicted"/>
<evidence type="ECO:0000313" key="6">
    <source>
        <dbReference type="Proteomes" id="UP000593578"/>
    </source>
</evidence>
<gene>
    <name evidence="3" type="ORF">B456_007G263700</name>
    <name evidence="4" type="ORF">Gorai_019565</name>
</gene>
<reference evidence="3 5" key="1">
    <citation type="journal article" date="2012" name="Nature">
        <title>Repeated polyploidization of Gossypium genomes and the evolution of spinnable cotton fibres.</title>
        <authorList>
            <person name="Paterson A.H."/>
            <person name="Wendel J.F."/>
            <person name="Gundlach H."/>
            <person name="Guo H."/>
            <person name="Jenkins J."/>
            <person name="Jin D."/>
            <person name="Llewellyn D."/>
            <person name="Showmaker K.C."/>
            <person name="Shu S."/>
            <person name="Udall J."/>
            <person name="Yoo M.J."/>
            <person name="Byers R."/>
            <person name="Chen W."/>
            <person name="Doron-Faigenboim A."/>
            <person name="Duke M.V."/>
            <person name="Gong L."/>
            <person name="Grimwood J."/>
            <person name="Grover C."/>
            <person name="Grupp K."/>
            <person name="Hu G."/>
            <person name="Lee T.H."/>
            <person name="Li J."/>
            <person name="Lin L."/>
            <person name="Liu T."/>
            <person name="Marler B.S."/>
            <person name="Page J.T."/>
            <person name="Roberts A.W."/>
            <person name="Romanel E."/>
            <person name="Sanders W.S."/>
            <person name="Szadkowski E."/>
            <person name="Tan X."/>
            <person name="Tang H."/>
            <person name="Xu C."/>
            <person name="Wang J."/>
            <person name="Wang Z."/>
            <person name="Zhang D."/>
            <person name="Zhang L."/>
            <person name="Ashrafi H."/>
            <person name="Bedon F."/>
            <person name="Bowers J.E."/>
            <person name="Brubaker C.L."/>
            <person name="Chee P.W."/>
            <person name="Das S."/>
            <person name="Gingle A.R."/>
            <person name="Haigler C.H."/>
            <person name="Harker D."/>
            <person name="Hoffmann L.V."/>
            <person name="Hovav R."/>
            <person name="Jones D.C."/>
            <person name="Lemke C."/>
            <person name="Mansoor S."/>
            <person name="ur Rahman M."/>
            <person name="Rainville L.N."/>
            <person name="Rambani A."/>
            <person name="Reddy U.K."/>
            <person name="Rong J.K."/>
            <person name="Saranga Y."/>
            <person name="Scheffler B.E."/>
            <person name="Scheffler J.A."/>
            <person name="Stelly D.M."/>
            <person name="Triplett B.A."/>
            <person name="Van Deynze A."/>
            <person name="Vaslin M.F."/>
            <person name="Waghmare V.N."/>
            <person name="Walford S.A."/>
            <person name="Wright R.J."/>
            <person name="Zaki E.A."/>
            <person name="Zhang T."/>
            <person name="Dennis E.S."/>
            <person name="Mayer K.F."/>
            <person name="Peterson D.G."/>
            <person name="Rokhsar D.S."/>
            <person name="Wang X."/>
            <person name="Schmutz J."/>
        </authorList>
    </citation>
    <scope>NUCLEOTIDE SEQUENCE [LARGE SCALE GENOMIC DNA]</scope>
</reference>
<evidence type="ECO:0000259" key="2">
    <source>
        <dbReference type="SMART" id="SM00271"/>
    </source>
</evidence>
<dbReference type="Gramene" id="KJB44646">
    <property type="protein sequence ID" value="KJB44646"/>
    <property type="gene ID" value="B456_007G263700"/>
</dbReference>
<dbReference type="Gene3D" id="1.10.287.110">
    <property type="entry name" value="DnaJ domain"/>
    <property type="match status" value="1"/>
</dbReference>
<dbReference type="EMBL" id="CM001746">
    <property type="protein sequence ID" value="KJB44644.1"/>
    <property type="molecule type" value="Genomic_DNA"/>
</dbReference>
<dbReference type="eggNOG" id="ENOG502QS8C">
    <property type="taxonomic scope" value="Eukaryota"/>
</dbReference>
<dbReference type="Proteomes" id="UP000593578">
    <property type="component" value="Unassembled WGS sequence"/>
</dbReference>
<keyword evidence="5" id="KW-1185">Reference proteome</keyword>
<dbReference type="Gramene" id="KJB44643">
    <property type="protein sequence ID" value="KJB44643"/>
    <property type="gene ID" value="B456_007G263700"/>
</dbReference>
<feature type="domain" description="J" evidence="2">
    <location>
        <begin position="66"/>
        <end position="123"/>
    </location>
</feature>
<evidence type="ECO:0000313" key="5">
    <source>
        <dbReference type="Proteomes" id="UP000032304"/>
    </source>
</evidence>
<dbReference type="EMBL" id="CM001746">
    <property type="protein sequence ID" value="KJB44645.1"/>
    <property type="molecule type" value="Genomic_DNA"/>
</dbReference>
<dbReference type="EMBL" id="CM001746">
    <property type="protein sequence ID" value="KJB44643.1"/>
    <property type="molecule type" value="Genomic_DNA"/>
</dbReference>
<dbReference type="KEGG" id="gra:105804493"/>